<comment type="similarity">
    <text evidence="1">Belongs to the peptidase S51 family.</text>
</comment>
<dbReference type="Pfam" id="PF03575">
    <property type="entry name" value="Peptidase_S51"/>
    <property type="match status" value="1"/>
</dbReference>
<comment type="caution">
    <text evidence="5">The sequence shown here is derived from an EMBL/GenBank/DDBJ whole genome shotgun (WGS) entry which is preliminary data.</text>
</comment>
<accession>A0A368BM40</accession>
<keyword evidence="2" id="KW-0645">Protease</keyword>
<evidence type="ECO:0000313" key="6">
    <source>
        <dbReference type="Proteomes" id="UP000253032"/>
    </source>
</evidence>
<dbReference type="Gene3D" id="3.40.50.880">
    <property type="match status" value="1"/>
</dbReference>
<dbReference type="GO" id="GO:0008236">
    <property type="term" value="F:serine-type peptidase activity"/>
    <property type="evidence" value="ECO:0007669"/>
    <property type="project" value="UniProtKB-KW"/>
</dbReference>
<evidence type="ECO:0000256" key="3">
    <source>
        <dbReference type="ARBA" id="ARBA00022801"/>
    </source>
</evidence>
<proteinExistence type="inferred from homology"/>
<evidence type="ECO:0000256" key="2">
    <source>
        <dbReference type="ARBA" id="ARBA00022670"/>
    </source>
</evidence>
<dbReference type="InterPro" id="IPR005320">
    <property type="entry name" value="Peptidase_S51"/>
</dbReference>
<gene>
    <name evidence="5" type="ORF">DBW98_02855</name>
</gene>
<dbReference type="GO" id="GO:0006508">
    <property type="term" value="P:proteolysis"/>
    <property type="evidence" value="ECO:0007669"/>
    <property type="project" value="UniProtKB-KW"/>
</dbReference>
<dbReference type="AlphaFoldDB" id="A0A368BM40"/>
<dbReference type="EMBL" id="QOPC01000013">
    <property type="protein sequence ID" value="RCL38145.1"/>
    <property type="molecule type" value="Genomic_DNA"/>
</dbReference>
<evidence type="ECO:0000256" key="4">
    <source>
        <dbReference type="ARBA" id="ARBA00022825"/>
    </source>
</evidence>
<protein>
    <submittedName>
        <fullName evidence="5">Peptidase E</fullName>
    </submittedName>
</protein>
<keyword evidence="3" id="KW-0378">Hydrolase</keyword>
<dbReference type="InterPro" id="IPR029062">
    <property type="entry name" value="Class_I_gatase-like"/>
</dbReference>
<dbReference type="Proteomes" id="UP000253032">
    <property type="component" value="Unassembled WGS sequence"/>
</dbReference>
<dbReference type="PANTHER" id="PTHR20842:SF0">
    <property type="entry name" value="ALPHA-ASPARTYL DIPEPTIDASE"/>
    <property type="match status" value="1"/>
</dbReference>
<dbReference type="SUPFAM" id="SSF52317">
    <property type="entry name" value="Class I glutamine amidotransferase-like"/>
    <property type="match status" value="1"/>
</dbReference>
<dbReference type="CDD" id="cd03146">
    <property type="entry name" value="GAT1_Peptidase_E"/>
    <property type="match status" value="1"/>
</dbReference>
<keyword evidence="4" id="KW-0720">Serine protease</keyword>
<dbReference type="PANTHER" id="PTHR20842">
    <property type="entry name" value="PROTEASE S51 ALPHA-ASPARTYL DIPEPTIDASE"/>
    <property type="match status" value="1"/>
</dbReference>
<organism evidence="5 6">
    <name type="scientific">SAR86 cluster bacterium</name>
    <dbReference type="NCBI Taxonomy" id="2030880"/>
    <lineage>
        <taxon>Bacteria</taxon>
        <taxon>Pseudomonadati</taxon>
        <taxon>Pseudomonadota</taxon>
        <taxon>Gammaproteobacteria</taxon>
        <taxon>SAR86 cluster</taxon>
    </lineage>
</organism>
<sequence>MRQVIAIGGGGFGRTQESYLIEQYILDQAGKKNPKICFIPTATGDLDPYIVNYYSVFSKLQCKPTHISFFKRTIDLENHIKNQDIIFVGGGNTKSMLAVWKDWGLDKILKQAYDNGIVMSGVSAGAICWFERGLTDSWASELKLMECMNFIPGNCAPHYDEEPERRPVTKKLLAKKSINFMYGIEGGAALHFINEIPKSTIRFKKNKNAYKITFEKNKINESPYDFKELKI</sequence>
<evidence type="ECO:0000313" key="5">
    <source>
        <dbReference type="EMBL" id="RCL38145.1"/>
    </source>
</evidence>
<reference evidence="5 6" key="1">
    <citation type="journal article" date="2018" name="Microbiome">
        <title>Fine metagenomic profile of the Mediterranean stratified and mixed water columns revealed by assembly and recruitment.</title>
        <authorList>
            <person name="Haro-Moreno J.M."/>
            <person name="Lopez-Perez M."/>
            <person name="De La Torre J.R."/>
            <person name="Picazo A."/>
            <person name="Camacho A."/>
            <person name="Rodriguez-Valera F."/>
        </authorList>
    </citation>
    <scope>NUCLEOTIDE SEQUENCE [LARGE SCALE GENOMIC DNA]</scope>
    <source>
        <strain evidence="5">MED-G84</strain>
    </source>
</reference>
<name>A0A368BM40_9GAMM</name>
<evidence type="ECO:0000256" key="1">
    <source>
        <dbReference type="ARBA" id="ARBA00006534"/>
    </source>
</evidence>